<dbReference type="InterPro" id="IPR029056">
    <property type="entry name" value="Ribokinase-like"/>
</dbReference>
<evidence type="ECO:0000313" key="8">
    <source>
        <dbReference type="EMBL" id="KIM90251.1"/>
    </source>
</evidence>
<organism evidence="8 9">
    <name type="scientific">Piloderma croceum (strain F 1598)</name>
    <dbReference type="NCBI Taxonomy" id="765440"/>
    <lineage>
        <taxon>Eukaryota</taxon>
        <taxon>Fungi</taxon>
        <taxon>Dikarya</taxon>
        <taxon>Basidiomycota</taxon>
        <taxon>Agaricomycotina</taxon>
        <taxon>Agaricomycetes</taxon>
        <taxon>Agaricomycetidae</taxon>
        <taxon>Atheliales</taxon>
        <taxon>Atheliaceae</taxon>
        <taxon>Piloderma</taxon>
    </lineage>
</organism>
<dbReference type="InParanoid" id="A0A0C3GHY6"/>
<dbReference type="GO" id="GO:0005829">
    <property type="term" value="C:cytosol"/>
    <property type="evidence" value="ECO:0007669"/>
    <property type="project" value="TreeGrafter"/>
</dbReference>
<evidence type="ECO:0000313" key="9">
    <source>
        <dbReference type="Proteomes" id="UP000054166"/>
    </source>
</evidence>
<gene>
    <name evidence="8" type="ORF">PILCRDRAFT_811967</name>
</gene>
<protein>
    <recommendedName>
        <fullName evidence="2">pyridoxal kinase</fullName>
        <ecNumber evidence="2">2.7.1.35</ecNumber>
    </recommendedName>
</protein>
<dbReference type="GO" id="GO:0009443">
    <property type="term" value="P:pyridoxal 5'-phosphate salvage"/>
    <property type="evidence" value="ECO:0007669"/>
    <property type="project" value="InterPro"/>
</dbReference>
<keyword evidence="9" id="KW-1185">Reference proteome</keyword>
<dbReference type="EMBL" id="KN832973">
    <property type="protein sequence ID" value="KIM90251.1"/>
    <property type="molecule type" value="Genomic_DNA"/>
</dbReference>
<dbReference type="GO" id="GO:0005524">
    <property type="term" value="F:ATP binding"/>
    <property type="evidence" value="ECO:0007669"/>
    <property type="project" value="UniProtKB-KW"/>
</dbReference>
<evidence type="ECO:0000259" key="7">
    <source>
        <dbReference type="Pfam" id="PF08543"/>
    </source>
</evidence>
<dbReference type="SUPFAM" id="SSF53613">
    <property type="entry name" value="Ribokinase-like"/>
    <property type="match status" value="1"/>
</dbReference>
<dbReference type="PANTHER" id="PTHR10534">
    <property type="entry name" value="PYRIDOXAL KINASE"/>
    <property type="match status" value="1"/>
</dbReference>
<evidence type="ECO:0000256" key="3">
    <source>
        <dbReference type="ARBA" id="ARBA00022679"/>
    </source>
</evidence>
<comment type="similarity">
    <text evidence="1">Belongs to the pyridoxine kinase family.</text>
</comment>
<dbReference type="OrthoDB" id="2104723at2759"/>
<dbReference type="CDD" id="cd01173">
    <property type="entry name" value="pyridoxal_pyridoxamine_kinase"/>
    <property type="match status" value="1"/>
</dbReference>
<dbReference type="InterPro" id="IPR004625">
    <property type="entry name" value="PyrdxlKinase"/>
</dbReference>
<keyword evidence="4" id="KW-0547">Nucleotide-binding</keyword>
<dbReference type="GO" id="GO:0008478">
    <property type="term" value="F:pyridoxal kinase activity"/>
    <property type="evidence" value="ECO:0007669"/>
    <property type="project" value="UniProtKB-EC"/>
</dbReference>
<dbReference type="AlphaFoldDB" id="A0A0C3GHY6"/>
<proteinExistence type="inferred from homology"/>
<accession>A0A0C3GHY6</accession>
<sequence>MSHVATGRVLSIQSHVAFGYVGGKAAIFPLQCMGYDVDVINTVNFSNHAGYGRFGGPKASAKDLSEIIHGMERNGLLHPSRLLTGYIPNAESLSAISDFARKVKVEKPDLIYLMDPVIGDGGKMYVAPDVVPVYRSMLPLATIITPNYFEAETLTDTVLKDITSLRRALTLLHEQYRVPNVVISSIPLRQWLIDELPEAIRPPEHTLEDSDYLLCLCSSTVDVEGSNGLSTVHAQFVPLLPGYFSGVGDLFSALLLGHFRSAELPLPEGKNIPQTLLSYATSMALTKTHAVLKSTYQYTLTLPEDERQSTDVEKDAAEPLRKHKRMRGRELRIVQPEGQNIIRGVENIDIRKMGPWLEFWTT</sequence>
<evidence type="ECO:0000256" key="4">
    <source>
        <dbReference type="ARBA" id="ARBA00022741"/>
    </source>
</evidence>
<dbReference type="EC" id="2.7.1.35" evidence="2"/>
<reference evidence="9" key="2">
    <citation type="submission" date="2015-01" db="EMBL/GenBank/DDBJ databases">
        <title>Evolutionary Origins and Diversification of the Mycorrhizal Mutualists.</title>
        <authorList>
            <consortium name="DOE Joint Genome Institute"/>
            <consortium name="Mycorrhizal Genomics Consortium"/>
            <person name="Kohler A."/>
            <person name="Kuo A."/>
            <person name="Nagy L.G."/>
            <person name="Floudas D."/>
            <person name="Copeland A."/>
            <person name="Barry K.W."/>
            <person name="Cichocki N."/>
            <person name="Veneault-Fourrey C."/>
            <person name="LaButti K."/>
            <person name="Lindquist E.A."/>
            <person name="Lipzen A."/>
            <person name="Lundell T."/>
            <person name="Morin E."/>
            <person name="Murat C."/>
            <person name="Riley R."/>
            <person name="Ohm R."/>
            <person name="Sun H."/>
            <person name="Tunlid A."/>
            <person name="Henrissat B."/>
            <person name="Grigoriev I.V."/>
            <person name="Hibbett D.S."/>
            <person name="Martin F."/>
        </authorList>
    </citation>
    <scope>NUCLEOTIDE SEQUENCE [LARGE SCALE GENOMIC DNA]</scope>
    <source>
        <strain evidence="9">F 1598</strain>
    </source>
</reference>
<evidence type="ECO:0000256" key="1">
    <source>
        <dbReference type="ARBA" id="ARBA00008805"/>
    </source>
</evidence>
<evidence type="ECO:0000256" key="6">
    <source>
        <dbReference type="ARBA" id="ARBA00022840"/>
    </source>
</evidence>
<evidence type="ECO:0000256" key="5">
    <source>
        <dbReference type="ARBA" id="ARBA00022777"/>
    </source>
</evidence>
<reference evidence="8 9" key="1">
    <citation type="submission" date="2014-04" db="EMBL/GenBank/DDBJ databases">
        <authorList>
            <consortium name="DOE Joint Genome Institute"/>
            <person name="Kuo A."/>
            <person name="Tarkka M."/>
            <person name="Buscot F."/>
            <person name="Kohler A."/>
            <person name="Nagy L.G."/>
            <person name="Floudas D."/>
            <person name="Copeland A."/>
            <person name="Barry K.W."/>
            <person name="Cichocki N."/>
            <person name="Veneault-Fourrey C."/>
            <person name="LaButti K."/>
            <person name="Lindquist E.A."/>
            <person name="Lipzen A."/>
            <person name="Lundell T."/>
            <person name="Morin E."/>
            <person name="Murat C."/>
            <person name="Sun H."/>
            <person name="Tunlid A."/>
            <person name="Henrissat B."/>
            <person name="Grigoriev I.V."/>
            <person name="Hibbett D.S."/>
            <person name="Martin F."/>
            <person name="Nordberg H.P."/>
            <person name="Cantor M.N."/>
            <person name="Hua S.X."/>
        </authorList>
    </citation>
    <scope>NUCLEOTIDE SEQUENCE [LARGE SCALE GENOMIC DNA]</scope>
    <source>
        <strain evidence="8 9">F 1598</strain>
    </source>
</reference>
<keyword evidence="3" id="KW-0808">Transferase</keyword>
<dbReference type="PANTHER" id="PTHR10534:SF2">
    <property type="entry name" value="PYRIDOXAL KINASE"/>
    <property type="match status" value="1"/>
</dbReference>
<dbReference type="Pfam" id="PF08543">
    <property type="entry name" value="Phos_pyr_kin"/>
    <property type="match status" value="1"/>
</dbReference>
<dbReference type="HOGENOM" id="CLU_046496_1_0_1"/>
<keyword evidence="5" id="KW-0418">Kinase</keyword>
<dbReference type="Gene3D" id="3.40.1190.20">
    <property type="match status" value="1"/>
</dbReference>
<keyword evidence="6" id="KW-0067">ATP-binding</keyword>
<name>A0A0C3GHY6_PILCF</name>
<dbReference type="FunCoup" id="A0A0C3GHY6">
    <property type="interactions" value="392"/>
</dbReference>
<dbReference type="STRING" id="765440.A0A0C3GHY6"/>
<dbReference type="NCBIfam" id="TIGR00687">
    <property type="entry name" value="pyridox_kin"/>
    <property type="match status" value="1"/>
</dbReference>
<feature type="domain" description="Pyridoxamine kinase/Phosphomethylpyrimidine kinase" evidence="7">
    <location>
        <begin position="84"/>
        <end position="184"/>
    </location>
</feature>
<evidence type="ECO:0000256" key="2">
    <source>
        <dbReference type="ARBA" id="ARBA00012104"/>
    </source>
</evidence>
<dbReference type="InterPro" id="IPR013749">
    <property type="entry name" value="PM/HMP-P_kinase-1"/>
</dbReference>
<dbReference type="Proteomes" id="UP000054166">
    <property type="component" value="Unassembled WGS sequence"/>
</dbReference>